<evidence type="ECO:0000313" key="4">
    <source>
        <dbReference type="Proteomes" id="UP000185161"/>
    </source>
</evidence>
<name>A0A1L6JFB3_9SPHN</name>
<dbReference type="AlphaFoldDB" id="A0A1L6JFB3"/>
<keyword evidence="4" id="KW-1185">Reference proteome</keyword>
<dbReference type="GeneID" id="44135097"/>
<dbReference type="KEGG" id="skr:BRX40_21250"/>
<dbReference type="EMBL" id="QQWO01000002">
    <property type="protein sequence ID" value="RSV07132.1"/>
    <property type="molecule type" value="Genomic_DNA"/>
</dbReference>
<evidence type="ECO:0000313" key="2">
    <source>
        <dbReference type="EMBL" id="RSV07132.1"/>
    </source>
</evidence>
<organism evidence="1 4">
    <name type="scientific">Sphingomonas koreensis</name>
    <dbReference type="NCBI Taxonomy" id="93064"/>
    <lineage>
        <taxon>Bacteria</taxon>
        <taxon>Pseudomonadati</taxon>
        <taxon>Pseudomonadota</taxon>
        <taxon>Alphaproteobacteria</taxon>
        <taxon>Sphingomonadales</taxon>
        <taxon>Sphingomonadaceae</taxon>
        <taxon>Sphingomonas</taxon>
    </lineage>
</organism>
<accession>A0A1L6JFB3</accession>
<reference evidence="4" key="2">
    <citation type="submission" date="2016-12" db="EMBL/GenBank/DDBJ databases">
        <title>Whole genome sequencing of Sphingomonas sp. ABOJV.</title>
        <authorList>
            <person name="Conlan S."/>
            <person name="Thomas P.J."/>
            <person name="Mullikin J."/>
            <person name="Palmore T.N."/>
            <person name="Frank K.M."/>
            <person name="Segre J.A."/>
        </authorList>
    </citation>
    <scope>NUCLEOTIDE SEQUENCE [LARGE SCALE GENOMIC DNA]</scope>
    <source>
        <strain evidence="4">ABOJV</strain>
    </source>
</reference>
<evidence type="ECO:0000313" key="6">
    <source>
        <dbReference type="Proteomes" id="UP000287746"/>
    </source>
</evidence>
<sequence length="110" mass="11948">MPRLLIAILLGMTMVGESALHGVEPMPVATTIATDRCAEEGVSATQDQREADGQRRELPAHLHLCHHHHAGVFADVTLTPVIQSRSPGCARYDFRVHGEVPSRALRPPIA</sequence>
<dbReference type="Proteomes" id="UP000286681">
    <property type="component" value="Unassembled WGS sequence"/>
</dbReference>
<evidence type="ECO:0000313" key="1">
    <source>
        <dbReference type="EMBL" id="APR54614.1"/>
    </source>
</evidence>
<reference evidence="1" key="1">
    <citation type="submission" date="2016-12" db="EMBL/GenBank/DDBJ databases">
        <title>Whole genome sequencing of Sphingomonas koreensis.</title>
        <authorList>
            <person name="Conlan S."/>
            <person name="Thomas P.J."/>
            <person name="Mullikin J."/>
            <person name="Palmore T.N."/>
            <person name="Frank K.M."/>
            <person name="Segre J.A."/>
        </authorList>
    </citation>
    <scope>NUCLEOTIDE SEQUENCE</scope>
    <source>
        <strain evidence="1">ABOJV</strain>
    </source>
</reference>
<dbReference type="RefSeq" id="WP_066573213.1">
    <property type="nucleotide sequence ID" value="NZ_CP018820.1"/>
</dbReference>
<gene>
    <name evidence="1" type="ORF">BRX40_21250</name>
    <name evidence="2" type="ORF">CA257_03845</name>
    <name evidence="3" type="ORF">DAH66_10830</name>
</gene>
<dbReference type="EMBL" id="CP018820">
    <property type="protein sequence ID" value="APR54614.1"/>
    <property type="molecule type" value="Genomic_DNA"/>
</dbReference>
<protein>
    <recommendedName>
        <fullName evidence="7">DUF2946 domain-containing protein</fullName>
    </recommendedName>
</protein>
<dbReference type="Proteomes" id="UP000185161">
    <property type="component" value="Chromosome"/>
</dbReference>
<evidence type="ECO:0008006" key="7">
    <source>
        <dbReference type="Google" id="ProtNLM"/>
    </source>
</evidence>
<dbReference type="Proteomes" id="UP000287746">
    <property type="component" value="Unassembled WGS sequence"/>
</dbReference>
<reference evidence="5 6" key="3">
    <citation type="submission" date="2018-07" db="EMBL/GenBank/DDBJ databases">
        <title>Genomic and Epidemiologic Investigation of an Indolent Hospital Outbreak.</title>
        <authorList>
            <person name="Johnson R.C."/>
            <person name="Deming C."/>
            <person name="Conlan S."/>
            <person name="Zellmer C.J."/>
            <person name="Michelin A.V."/>
            <person name="Lee-Lin S."/>
            <person name="Thomas P.J."/>
            <person name="Park M."/>
            <person name="Weingarten R.A."/>
            <person name="Less J."/>
            <person name="Dekker J.P."/>
            <person name="Frank K.M."/>
            <person name="Musser K.A."/>
            <person name="Mcquiston J.R."/>
            <person name="Henderson D.K."/>
            <person name="Lau A.F."/>
            <person name="Palmore T.N."/>
            <person name="Segre J.A."/>
        </authorList>
    </citation>
    <scope>NUCLEOTIDE SEQUENCE [LARGE SCALE GENOMIC DNA]</scope>
    <source>
        <strain evidence="3 6">SK-CDC1_0717</strain>
        <strain evidence="2 5">SK-NIH.Env10_0317</strain>
    </source>
</reference>
<evidence type="ECO:0000313" key="5">
    <source>
        <dbReference type="Proteomes" id="UP000286681"/>
    </source>
</evidence>
<evidence type="ECO:0000313" key="3">
    <source>
        <dbReference type="EMBL" id="RSY85550.1"/>
    </source>
</evidence>
<proteinExistence type="predicted"/>
<dbReference type="EMBL" id="QQYZ01000008">
    <property type="protein sequence ID" value="RSY85550.1"/>
    <property type="molecule type" value="Genomic_DNA"/>
</dbReference>